<dbReference type="GeneID" id="7047371"/>
<dbReference type="Pfam" id="PF26547">
    <property type="entry name" value="PDZD8_N"/>
    <property type="match status" value="1"/>
</dbReference>
<proteinExistence type="predicted"/>
<dbReference type="GO" id="GO:0033116">
    <property type="term" value="C:endoplasmic reticulum-Golgi intermediate compartment membrane"/>
    <property type="evidence" value="ECO:0000318"/>
    <property type="project" value="GO_Central"/>
</dbReference>
<dbReference type="PANTHER" id="PTHR13466">
    <property type="entry name" value="TEX2 PROTEIN-RELATED"/>
    <property type="match status" value="1"/>
</dbReference>
<dbReference type="HOGENOM" id="CLU_416871_0_0_1"/>
<evidence type="ECO:0000313" key="12">
    <source>
        <dbReference type="JaponicusDB" id="SJAG_01116"/>
    </source>
</evidence>
<keyword evidence="4" id="KW-0256">Endoplasmic reticulum</keyword>
<dbReference type="STRING" id="402676.B6JZS7"/>
<keyword evidence="13" id="KW-1185">Reference proteome</keyword>
<dbReference type="VEuPathDB" id="FungiDB:SJAG_01116"/>
<dbReference type="GO" id="GO:0035621">
    <property type="term" value="P:ER to Golgi ceramide transport"/>
    <property type="evidence" value="ECO:0000318"/>
    <property type="project" value="GO_Central"/>
</dbReference>
<keyword evidence="7" id="KW-0446">Lipid-binding</keyword>
<evidence type="ECO:0000313" key="11">
    <source>
        <dbReference type="EMBL" id="EEB06077.1"/>
    </source>
</evidence>
<evidence type="ECO:0000256" key="8">
    <source>
        <dbReference type="ARBA" id="ARBA00023136"/>
    </source>
</evidence>
<keyword evidence="3 9" id="KW-0812">Transmembrane</keyword>
<dbReference type="PANTHER" id="PTHR13466:SF19">
    <property type="entry name" value="NUCLEUS-VACUOLE JUNCTION PROTEIN 2"/>
    <property type="match status" value="1"/>
</dbReference>
<evidence type="ECO:0000259" key="10">
    <source>
        <dbReference type="PROSITE" id="PS51847"/>
    </source>
</evidence>
<dbReference type="OrthoDB" id="26740at2759"/>
<name>B6JZS7_SCHJY</name>
<dbReference type="eggNOG" id="KOG2238">
    <property type="taxonomic scope" value="Eukaryota"/>
</dbReference>
<dbReference type="GO" id="GO:0005789">
    <property type="term" value="C:endoplasmic reticulum membrane"/>
    <property type="evidence" value="ECO:0007669"/>
    <property type="project" value="UniProtKB-SubCell"/>
</dbReference>
<feature type="transmembrane region" description="Helical" evidence="9">
    <location>
        <begin position="6"/>
        <end position="28"/>
    </location>
</feature>
<keyword evidence="2" id="KW-0813">Transport</keyword>
<dbReference type="InterPro" id="IPR031468">
    <property type="entry name" value="SMP_LBD"/>
</dbReference>
<keyword evidence="6" id="KW-0445">Lipid transport</keyword>
<dbReference type="GO" id="GO:0005783">
    <property type="term" value="C:endoplasmic reticulum"/>
    <property type="evidence" value="ECO:0000318"/>
    <property type="project" value="GO_Central"/>
</dbReference>
<keyword evidence="5 9" id="KW-1133">Transmembrane helix</keyword>
<dbReference type="RefSeq" id="XP_002172370.1">
    <property type="nucleotide sequence ID" value="XM_002172334.2"/>
</dbReference>
<sequence>MWLSFVIVYVLGGLTFLPLCALIGFWLLSAHDKDEKQPTEEIPYPIEDVTQLVGTQRQRGYLRILSDLLDNKPGPVLLKHEIVSNNAVPLLYEDGNSETKTAPSKSLLQVKKQKNVYNAVLDNGVLNITNLYEPYNKVDAINLSEYSVGFYPDNLREGEVFSSKIAILLKKKKFSTPKNTAAGESILSQQNTLYIYTCSAFEKENWYHALLQASSGTSNPSETPVYMDIEYANSQLQSMENPDDCLWINALFERVFMAYFKTESLKDKLRSKLNRKLAKIETPGILSDILITNVNVGNTLPAIKNPRLEQFTNDGTYKVHFMLAYKGNFQLTLETKLMFNFGSRIKKRSVKLALRVTVNRVQGPVIAVIKPPPSNRLWYAFTHDPAMEMKIEPIISTTQITSTKVLKAVENRFRLMLRKTCVYPIFNDVVFFKGSGNSKLGGAWESLTAMKRAFSHEELPKPQVLEQPLVQLEDTVISRQDSINADTVSIAETEMTTISNDESTDLSPKNTTELSTAEDELARFEQGFDQNLYESTMKSLSLHEAHTSILDKTNVAVKDLKHRKAFVDLNKEELDDSSESSEITETQSINSQRNGNTMYLNSLKTTTSKGSFIEMTNDKRMQKVQEIKESFKGGMTDAKNSFKKWGREYYQKIINKVE</sequence>
<dbReference type="Proteomes" id="UP000001744">
    <property type="component" value="Unassembled WGS sequence"/>
</dbReference>
<dbReference type="OMA" id="NCARCID"/>
<evidence type="ECO:0000256" key="7">
    <source>
        <dbReference type="ARBA" id="ARBA00023121"/>
    </source>
</evidence>
<evidence type="ECO:0000313" key="13">
    <source>
        <dbReference type="Proteomes" id="UP000001744"/>
    </source>
</evidence>
<evidence type="ECO:0000256" key="1">
    <source>
        <dbReference type="ARBA" id="ARBA00004586"/>
    </source>
</evidence>
<dbReference type="EMBL" id="KE651168">
    <property type="protein sequence ID" value="EEB06077.1"/>
    <property type="molecule type" value="Genomic_DNA"/>
</dbReference>
<keyword evidence="8 9" id="KW-0472">Membrane</keyword>
<evidence type="ECO:0000256" key="6">
    <source>
        <dbReference type="ARBA" id="ARBA00023055"/>
    </source>
</evidence>
<protein>
    <submittedName>
        <fullName evidence="11">Eukaryotic protein</fullName>
    </submittedName>
</protein>
<dbReference type="AlphaFoldDB" id="B6JZS7"/>
<evidence type="ECO:0000256" key="2">
    <source>
        <dbReference type="ARBA" id="ARBA00022448"/>
    </source>
</evidence>
<dbReference type="CDD" id="cd21675">
    <property type="entry name" value="SMP_TEX2"/>
    <property type="match status" value="1"/>
</dbReference>
<reference evidence="11 13" key="1">
    <citation type="journal article" date="2011" name="Science">
        <title>Comparative functional genomics of the fission yeasts.</title>
        <authorList>
            <person name="Rhind N."/>
            <person name="Chen Z."/>
            <person name="Yassour M."/>
            <person name="Thompson D.A."/>
            <person name="Haas B.J."/>
            <person name="Habib N."/>
            <person name="Wapinski I."/>
            <person name="Roy S."/>
            <person name="Lin M.F."/>
            <person name="Heiman D.I."/>
            <person name="Young S.K."/>
            <person name="Furuya K."/>
            <person name="Guo Y."/>
            <person name="Pidoux A."/>
            <person name="Chen H.M."/>
            <person name="Robbertse B."/>
            <person name="Goldberg J.M."/>
            <person name="Aoki K."/>
            <person name="Bayne E.H."/>
            <person name="Berlin A.M."/>
            <person name="Desjardins C.A."/>
            <person name="Dobbs E."/>
            <person name="Dukaj L."/>
            <person name="Fan L."/>
            <person name="FitzGerald M.G."/>
            <person name="French C."/>
            <person name="Gujja S."/>
            <person name="Hansen K."/>
            <person name="Keifenheim D."/>
            <person name="Levin J.Z."/>
            <person name="Mosher R.A."/>
            <person name="Mueller C.A."/>
            <person name="Pfiffner J."/>
            <person name="Priest M."/>
            <person name="Russ C."/>
            <person name="Smialowska A."/>
            <person name="Swoboda P."/>
            <person name="Sykes S.M."/>
            <person name="Vaughn M."/>
            <person name="Vengrova S."/>
            <person name="Yoder R."/>
            <person name="Zeng Q."/>
            <person name="Allshire R."/>
            <person name="Baulcombe D."/>
            <person name="Birren B.W."/>
            <person name="Brown W."/>
            <person name="Ekwall K."/>
            <person name="Kellis M."/>
            <person name="Leatherwood J."/>
            <person name="Levin H."/>
            <person name="Margalit H."/>
            <person name="Martienssen R."/>
            <person name="Nieduszynski C.A."/>
            <person name="Spatafora J.W."/>
            <person name="Friedman N."/>
            <person name="Dalgaard J.Z."/>
            <person name="Baumann P."/>
            <person name="Niki H."/>
            <person name="Regev A."/>
            <person name="Nusbaum C."/>
        </authorList>
    </citation>
    <scope>NUCLEOTIDE SEQUENCE [LARGE SCALE GENOMIC DNA]</scope>
    <source>
        <strain evidence="13">yFS275 / FY16936</strain>
    </source>
</reference>
<dbReference type="PROSITE" id="PS51847">
    <property type="entry name" value="SMP"/>
    <property type="match status" value="1"/>
</dbReference>
<comment type="subcellular location">
    <subcellularLocation>
        <location evidence="1">Endoplasmic reticulum membrane</location>
    </subcellularLocation>
</comment>
<accession>B6JZS7</accession>
<gene>
    <name evidence="12" type="primary">nvj2</name>
    <name evidence="11" type="ORF">SJAG_01116</name>
</gene>
<dbReference type="JaponicusDB" id="SJAG_01116">
    <property type="gene designation" value="nvj2"/>
</dbReference>
<evidence type="ECO:0000256" key="5">
    <source>
        <dbReference type="ARBA" id="ARBA00022989"/>
    </source>
</evidence>
<dbReference type="InterPro" id="IPR058801">
    <property type="entry name" value="PDZD8_N"/>
</dbReference>
<evidence type="ECO:0000256" key="4">
    <source>
        <dbReference type="ARBA" id="ARBA00022824"/>
    </source>
</evidence>
<evidence type="ECO:0000256" key="3">
    <source>
        <dbReference type="ARBA" id="ARBA00022692"/>
    </source>
</evidence>
<dbReference type="GO" id="GO:0008289">
    <property type="term" value="F:lipid binding"/>
    <property type="evidence" value="ECO:0000318"/>
    <property type="project" value="GO_Central"/>
</dbReference>
<organism evidence="11 13">
    <name type="scientific">Schizosaccharomyces japonicus (strain yFS275 / FY16936)</name>
    <name type="common">Fission yeast</name>
    <dbReference type="NCBI Taxonomy" id="402676"/>
    <lineage>
        <taxon>Eukaryota</taxon>
        <taxon>Fungi</taxon>
        <taxon>Dikarya</taxon>
        <taxon>Ascomycota</taxon>
        <taxon>Taphrinomycotina</taxon>
        <taxon>Schizosaccharomycetes</taxon>
        <taxon>Schizosaccharomycetales</taxon>
        <taxon>Schizosaccharomycetaceae</taxon>
        <taxon>Schizosaccharomyces</taxon>
    </lineage>
</organism>
<feature type="domain" description="SMP-LTD" evidence="10">
    <location>
        <begin position="241"/>
        <end position="432"/>
    </location>
</feature>
<evidence type="ECO:0000256" key="9">
    <source>
        <dbReference type="SAM" id="Phobius"/>
    </source>
</evidence>